<dbReference type="EMBL" id="QZFV01000152">
    <property type="protein sequence ID" value="RJQ76070.1"/>
    <property type="molecule type" value="Genomic_DNA"/>
</dbReference>
<proteinExistence type="predicted"/>
<dbReference type="RefSeq" id="WP_120026866.1">
    <property type="nucleotide sequence ID" value="NZ_QZFV01000152.1"/>
</dbReference>
<name>A0A419HK14_9PSEU</name>
<organism evidence="1 2">
    <name type="scientific">Amycolatopsis panacis</name>
    <dbReference type="NCBI Taxonomy" id="2340917"/>
    <lineage>
        <taxon>Bacteria</taxon>
        <taxon>Bacillati</taxon>
        <taxon>Actinomycetota</taxon>
        <taxon>Actinomycetes</taxon>
        <taxon>Pseudonocardiales</taxon>
        <taxon>Pseudonocardiaceae</taxon>
        <taxon>Amycolatopsis</taxon>
    </lineage>
</organism>
<reference evidence="1 2" key="1">
    <citation type="submission" date="2018-09" db="EMBL/GenBank/DDBJ databases">
        <title>YIM PH 21725 draft genome.</title>
        <authorList>
            <person name="Miao C."/>
        </authorList>
    </citation>
    <scope>NUCLEOTIDE SEQUENCE [LARGE SCALE GENOMIC DNA]</scope>
    <source>
        <strain evidence="2">YIM PH21725</strain>
    </source>
</reference>
<dbReference type="OrthoDB" id="4558509at2"/>
<dbReference type="Proteomes" id="UP000285112">
    <property type="component" value="Unassembled WGS sequence"/>
</dbReference>
<evidence type="ECO:0000313" key="2">
    <source>
        <dbReference type="Proteomes" id="UP000285112"/>
    </source>
</evidence>
<evidence type="ECO:0000313" key="1">
    <source>
        <dbReference type="EMBL" id="RJQ76070.1"/>
    </source>
</evidence>
<keyword evidence="2" id="KW-1185">Reference proteome</keyword>
<gene>
    <name evidence="1" type="ORF">D5S19_30845</name>
</gene>
<protein>
    <submittedName>
        <fullName evidence="1">Uncharacterized protein</fullName>
    </submittedName>
</protein>
<dbReference type="AlphaFoldDB" id="A0A419HK14"/>
<comment type="caution">
    <text evidence="1">The sequence shown here is derived from an EMBL/GenBank/DDBJ whole genome shotgun (WGS) entry which is preliminary data.</text>
</comment>
<accession>A0A419HK14</accession>
<sequence>MGLSVYRRNQIHDQVYLDDSTGQYLTEVLDYARPASLLYTVEFHADTMFNTVQLRRVGAELEEIVGRQPKLAAAVAHLQALFESIERDRGYLWIYGD</sequence>